<evidence type="ECO:0008006" key="3">
    <source>
        <dbReference type="Google" id="ProtNLM"/>
    </source>
</evidence>
<gene>
    <name evidence="1" type="ORF">SAMN05421858_3580</name>
</gene>
<dbReference type="EMBL" id="FTNO01000004">
    <property type="protein sequence ID" value="SIR74556.1"/>
    <property type="molecule type" value="Genomic_DNA"/>
</dbReference>
<reference evidence="2" key="1">
    <citation type="submission" date="2017-01" db="EMBL/GenBank/DDBJ databases">
        <authorList>
            <person name="Varghese N."/>
            <person name="Submissions S."/>
        </authorList>
    </citation>
    <scope>NUCLEOTIDE SEQUENCE [LARGE SCALE GENOMIC DNA]</scope>
    <source>
        <strain evidence="2">CGMCC 1.7737</strain>
    </source>
</reference>
<dbReference type="SUPFAM" id="SSF48230">
    <property type="entry name" value="Chondroitin AC/alginate lyase"/>
    <property type="match status" value="1"/>
</dbReference>
<dbReference type="InterPro" id="IPR008929">
    <property type="entry name" value="Chondroitin_lyas"/>
</dbReference>
<evidence type="ECO:0000313" key="1">
    <source>
        <dbReference type="EMBL" id="SIR74556.1"/>
    </source>
</evidence>
<dbReference type="OrthoDB" id="374482at2157"/>
<organism evidence="1 2">
    <name type="scientific">Haladaptatus litoreus</name>
    <dbReference type="NCBI Taxonomy" id="553468"/>
    <lineage>
        <taxon>Archaea</taxon>
        <taxon>Methanobacteriati</taxon>
        <taxon>Methanobacteriota</taxon>
        <taxon>Stenosarchaea group</taxon>
        <taxon>Halobacteria</taxon>
        <taxon>Halobacteriales</taxon>
        <taxon>Haladaptataceae</taxon>
        <taxon>Haladaptatus</taxon>
    </lineage>
</organism>
<proteinExistence type="predicted"/>
<accession>A0A1N7DFF7</accession>
<dbReference type="Gene3D" id="1.50.10.100">
    <property type="entry name" value="Chondroitin AC/alginate lyase"/>
    <property type="match status" value="1"/>
</dbReference>
<dbReference type="AlphaFoldDB" id="A0A1N7DFF7"/>
<keyword evidence="2" id="KW-1185">Reference proteome</keyword>
<dbReference type="RefSeq" id="WP_076431452.1">
    <property type="nucleotide sequence ID" value="NZ_FTNO01000004.1"/>
</dbReference>
<name>A0A1N7DFF7_9EURY</name>
<evidence type="ECO:0000313" key="2">
    <source>
        <dbReference type="Proteomes" id="UP000186914"/>
    </source>
</evidence>
<sequence>MVVSKQKYIDAIESGLTVLRQPHLSEFWAGEYRDDEWGGRHRIIQDFALIYAVLYEHTGEEEYRELATKHLLDFGQGDHFASILCGTAYELLADDLTPTERSTFGSEWVSEAEKSLEMYVSDPNDIQTWDQVPNHAIGACFYADYASHLFPEESLKYDYQQYTDAVWETWWKRREFHEQASNYEGFAETFLSKWAKIRGKADAFYRTPSVVNMLERNLKAVTPSGIVTPYGDSGYHQHQCKWIALFERVAFDTDDGRFQDAADDIFSYFQDHVFDRFLDTVDSLPESESLYNGRLIFKNHLHELAWLGLAALWHDPTIESKSRPVPAGRLRRLPYGYLLDEADKRLLPNEKMTDGQVALTGGNPESSEHTYLLLSVGPKLVHDHADASAIQMLSRDATTLLGTNGYLQRELLYHNVFYAQPSDWSQYPADDPERIISGEENCRGTIEQFRIDEHSSQCRVTFENFHGMPIRLTREVLMNADGTVTLLDRVLPHEDGYCGGPLFHAESIKERSDGAYKLRTEHLRSLGNIVSRNSPGNLVVDPSYPEESIDVVQPNLPPIYEESYNEFPTTEYKQVWKRSYATRNCLASKHEFEAGEEVVFETRLTPEL</sequence>
<protein>
    <recommendedName>
        <fullName evidence="3">Heparinase II/III-like protein</fullName>
    </recommendedName>
</protein>
<dbReference type="Proteomes" id="UP000186914">
    <property type="component" value="Unassembled WGS sequence"/>
</dbReference>